<keyword evidence="4 7" id="KW-0378">Hydrolase</keyword>
<comment type="function">
    <text evidence="7">An essential GTPase which binds GTP, GDP and possibly (p)ppGpp with moderate affinity, with high nucleotide exchange rates and a fairly low GTP hydrolysis rate. Plays a role in control of the cell cycle, stress response, ribosome biogenesis and in those bacteria that undergo differentiation, in morphogenesis control.</text>
</comment>
<dbReference type="NCBIfam" id="TIGR02729">
    <property type="entry name" value="Obg_CgtA"/>
    <property type="match status" value="1"/>
</dbReference>
<keyword evidence="3 7" id="KW-0547">Nucleotide-binding</keyword>
<feature type="binding site" evidence="7">
    <location>
        <begin position="190"/>
        <end position="194"/>
    </location>
    <ligand>
        <name>GTP</name>
        <dbReference type="ChEBI" id="CHEBI:37565"/>
    </ligand>
</feature>
<dbReference type="PROSITE" id="PS51710">
    <property type="entry name" value="G_OBG"/>
    <property type="match status" value="1"/>
</dbReference>
<evidence type="ECO:0000256" key="5">
    <source>
        <dbReference type="ARBA" id="ARBA00022842"/>
    </source>
</evidence>
<dbReference type="Pfam" id="PF01926">
    <property type="entry name" value="MMR_HSR1"/>
    <property type="match status" value="1"/>
</dbReference>
<dbReference type="FunFam" id="2.70.210.12:FF:000001">
    <property type="entry name" value="GTPase Obg"/>
    <property type="match status" value="1"/>
</dbReference>
<reference evidence="10" key="1">
    <citation type="journal article" date="2020" name="mSystems">
        <title>Genome- and Community-Level Interaction Insights into Carbon Utilization and Element Cycling Functions of Hydrothermarchaeota in Hydrothermal Sediment.</title>
        <authorList>
            <person name="Zhou Z."/>
            <person name="Liu Y."/>
            <person name="Xu W."/>
            <person name="Pan J."/>
            <person name="Luo Z.H."/>
            <person name="Li M."/>
        </authorList>
    </citation>
    <scope>NUCLEOTIDE SEQUENCE [LARGE SCALE GENOMIC DNA]</scope>
    <source>
        <strain evidence="10">SpSt-780</strain>
    </source>
</reference>
<comment type="cofactor">
    <cofactor evidence="7">
        <name>Mg(2+)</name>
        <dbReference type="ChEBI" id="CHEBI:18420"/>
    </cofactor>
</comment>
<comment type="subunit">
    <text evidence="7">Monomer.</text>
</comment>
<dbReference type="EC" id="3.6.5.-" evidence="7"/>
<dbReference type="InterPro" id="IPR031167">
    <property type="entry name" value="G_OBG"/>
</dbReference>
<dbReference type="InterPro" id="IPR006169">
    <property type="entry name" value="GTP1_OBG_dom"/>
</dbReference>
<feature type="binding site" evidence="7">
    <location>
        <begin position="277"/>
        <end position="280"/>
    </location>
    <ligand>
        <name>GTP</name>
        <dbReference type="ChEBI" id="CHEBI:37565"/>
    </ligand>
</feature>
<feature type="binding site" evidence="7">
    <location>
        <position position="192"/>
    </location>
    <ligand>
        <name>Mg(2+)</name>
        <dbReference type="ChEBI" id="CHEBI:18420"/>
    </ligand>
</feature>
<comment type="caution">
    <text evidence="10">The sequence shown here is derived from an EMBL/GenBank/DDBJ whole genome shotgun (WGS) entry which is preliminary data.</text>
</comment>
<feature type="binding site" evidence="7">
    <location>
        <begin position="165"/>
        <end position="172"/>
    </location>
    <ligand>
        <name>GTP</name>
        <dbReference type="ChEBI" id="CHEBI:37565"/>
    </ligand>
</feature>
<dbReference type="PIRSF" id="PIRSF002401">
    <property type="entry name" value="GTP_bd_Obg/CgtA"/>
    <property type="match status" value="1"/>
</dbReference>
<evidence type="ECO:0000259" key="9">
    <source>
        <dbReference type="PROSITE" id="PS51883"/>
    </source>
</evidence>
<dbReference type="InterPro" id="IPR006073">
    <property type="entry name" value="GTP-bd"/>
</dbReference>
<dbReference type="NCBIfam" id="NF008956">
    <property type="entry name" value="PRK12299.1"/>
    <property type="match status" value="1"/>
</dbReference>
<feature type="domain" description="Obg" evidence="9">
    <location>
        <begin position="2"/>
        <end position="158"/>
    </location>
</feature>
<dbReference type="GO" id="GO:0003924">
    <property type="term" value="F:GTPase activity"/>
    <property type="evidence" value="ECO:0007669"/>
    <property type="project" value="UniProtKB-UniRule"/>
</dbReference>
<dbReference type="InterPro" id="IPR045086">
    <property type="entry name" value="OBG_GTPase"/>
</dbReference>
<comment type="subcellular location">
    <subcellularLocation>
        <location evidence="7">Cytoplasm</location>
    </subcellularLocation>
</comment>
<dbReference type="NCBIfam" id="TIGR00231">
    <property type="entry name" value="small_GTP"/>
    <property type="match status" value="1"/>
</dbReference>
<dbReference type="NCBIfam" id="NF008955">
    <property type="entry name" value="PRK12297.1"/>
    <property type="match status" value="1"/>
</dbReference>
<dbReference type="InterPro" id="IPR027417">
    <property type="entry name" value="P-loop_NTPase"/>
</dbReference>
<evidence type="ECO:0000256" key="4">
    <source>
        <dbReference type="ARBA" id="ARBA00022801"/>
    </source>
</evidence>
<feature type="domain" description="OBG-type G" evidence="8">
    <location>
        <begin position="159"/>
        <end position="320"/>
    </location>
</feature>
<keyword evidence="6 7" id="KW-0342">GTP-binding</keyword>
<dbReference type="AlphaFoldDB" id="A0A7C4U6T7"/>
<dbReference type="InterPro" id="IPR036726">
    <property type="entry name" value="GTP1_OBG_dom_sf"/>
</dbReference>
<protein>
    <recommendedName>
        <fullName evidence="7">GTPase Obg</fullName>
        <ecNumber evidence="7">3.6.5.-</ecNumber>
    </recommendedName>
    <alternativeName>
        <fullName evidence="7">GTP-binding protein Obg</fullName>
    </alternativeName>
</protein>
<dbReference type="EMBL" id="DTHG01000034">
    <property type="protein sequence ID" value="HGW91457.1"/>
    <property type="molecule type" value="Genomic_DNA"/>
</dbReference>
<dbReference type="PANTHER" id="PTHR11702:SF31">
    <property type="entry name" value="MITOCHONDRIAL RIBOSOME-ASSOCIATED GTPASE 2"/>
    <property type="match status" value="1"/>
</dbReference>
<dbReference type="CDD" id="cd01898">
    <property type="entry name" value="Obg"/>
    <property type="match status" value="1"/>
</dbReference>
<evidence type="ECO:0000256" key="1">
    <source>
        <dbReference type="ARBA" id="ARBA00007699"/>
    </source>
</evidence>
<dbReference type="PROSITE" id="PS51883">
    <property type="entry name" value="OBG"/>
    <property type="match status" value="1"/>
</dbReference>
<dbReference type="PANTHER" id="PTHR11702">
    <property type="entry name" value="DEVELOPMENTALLY REGULATED GTP-BINDING PROTEIN-RELATED"/>
    <property type="match status" value="1"/>
</dbReference>
<feature type="binding site" evidence="7">
    <location>
        <begin position="301"/>
        <end position="303"/>
    </location>
    <ligand>
        <name>GTP</name>
        <dbReference type="ChEBI" id="CHEBI:37565"/>
    </ligand>
</feature>
<dbReference type="PRINTS" id="PR00326">
    <property type="entry name" value="GTP1OBG"/>
</dbReference>
<dbReference type="GO" id="GO:0005525">
    <property type="term" value="F:GTP binding"/>
    <property type="evidence" value="ECO:0007669"/>
    <property type="project" value="UniProtKB-UniRule"/>
</dbReference>
<evidence type="ECO:0000256" key="7">
    <source>
        <dbReference type="HAMAP-Rule" id="MF_01454"/>
    </source>
</evidence>
<dbReference type="SUPFAM" id="SSF52540">
    <property type="entry name" value="P-loop containing nucleoside triphosphate hydrolases"/>
    <property type="match status" value="1"/>
</dbReference>
<dbReference type="Gene3D" id="2.70.210.12">
    <property type="entry name" value="GTP1/OBG domain"/>
    <property type="match status" value="1"/>
</dbReference>
<organism evidence="10">
    <name type="scientific">candidate division WOR-3 bacterium</name>
    <dbReference type="NCBI Taxonomy" id="2052148"/>
    <lineage>
        <taxon>Bacteria</taxon>
        <taxon>Bacteria division WOR-3</taxon>
    </lineage>
</organism>
<dbReference type="GO" id="GO:0042254">
    <property type="term" value="P:ribosome biogenesis"/>
    <property type="evidence" value="ECO:0007669"/>
    <property type="project" value="UniProtKB-UniRule"/>
</dbReference>
<dbReference type="SUPFAM" id="SSF82051">
    <property type="entry name" value="Obg GTP-binding protein N-terminal domain"/>
    <property type="match status" value="1"/>
</dbReference>
<evidence type="ECO:0000259" key="8">
    <source>
        <dbReference type="PROSITE" id="PS51710"/>
    </source>
</evidence>
<evidence type="ECO:0000313" key="10">
    <source>
        <dbReference type="EMBL" id="HGW91457.1"/>
    </source>
</evidence>
<dbReference type="Pfam" id="PF01018">
    <property type="entry name" value="GTP1_OBG"/>
    <property type="match status" value="1"/>
</dbReference>
<proteinExistence type="inferred from homology"/>
<dbReference type="HAMAP" id="MF_01454">
    <property type="entry name" value="GTPase_Obg"/>
    <property type="match status" value="1"/>
</dbReference>
<dbReference type="GO" id="GO:0005737">
    <property type="term" value="C:cytoplasm"/>
    <property type="evidence" value="ECO:0007669"/>
    <property type="project" value="UniProtKB-SubCell"/>
</dbReference>
<accession>A0A7C4U6T7</accession>
<dbReference type="InterPro" id="IPR005225">
    <property type="entry name" value="Small_GTP-bd"/>
</dbReference>
<name>A0A7C4U6T7_UNCW3</name>
<feature type="binding site" evidence="7">
    <location>
        <position position="172"/>
    </location>
    <ligand>
        <name>Mg(2+)</name>
        <dbReference type="ChEBI" id="CHEBI:18420"/>
    </ligand>
</feature>
<comment type="similarity">
    <text evidence="1 7">Belongs to the TRAFAC class OBG-HflX-like GTPase superfamily. OBG GTPase family.</text>
</comment>
<evidence type="ECO:0000256" key="3">
    <source>
        <dbReference type="ARBA" id="ARBA00022741"/>
    </source>
</evidence>
<dbReference type="GO" id="GO:0000287">
    <property type="term" value="F:magnesium ion binding"/>
    <property type="evidence" value="ECO:0007669"/>
    <property type="project" value="InterPro"/>
</dbReference>
<gene>
    <name evidence="10" type="primary">obgE</name>
    <name evidence="7" type="synonym">obg</name>
    <name evidence="10" type="ORF">ENV67_02820</name>
</gene>
<feature type="binding site" evidence="7">
    <location>
        <begin position="211"/>
        <end position="214"/>
    </location>
    <ligand>
        <name>GTP</name>
        <dbReference type="ChEBI" id="CHEBI:37565"/>
    </ligand>
</feature>
<keyword evidence="2 7" id="KW-0963">Cytoplasm</keyword>
<evidence type="ECO:0000256" key="2">
    <source>
        <dbReference type="ARBA" id="ARBA00022490"/>
    </source>
</evidence>
<keyword evidence="7" id="KW-0479">Metal-binding</keyword>
<dbReference type="InterPro" id="IPR014100">
    <property type="entry name" value="GTP-bd_Obg/CgtA"/>
</dbReference>
<evidence type="ECO:0000256" key="6">
    <source>
        <dbReference type="ARBA" id="ARBA00023134"/>
    </source>
</evidence>
<dbReference type="Gene3D" id="3.40.50.300">
    <property type="entry name" value="P-loop containing nucleotide triphosphate hydrolases"/>
    <property type="match status" value="1"/>
</dbReference>
<keyword evidence="5 7" id="KW-0460">Magnesium</keyword>
<sequence>MKYFFDRAKIFVQGGNGGNGCISFRREKFVPKGGPDGGNGGDGGNVILEASENLFTLRSYHLRSNFKAKDGENGKGKNRNGKKGEDVIIKVPRGTIVYEGEKIIGELLEDGERIIVARGGKGGRGNAAFATSRNQTPRIAEEGEEGEKKWIRLELKLIADVGIVGFPNAGKSTLLSLVSNAHPKIASYPFTTLEPNLGVCMYNMKKITFADIPGIIEDAHFGKGLGLEFLKHIERTRILLFLLDASWNVKEQYKTLKSEIRNYNAAILKKERIIAINKIDLVQERDELEKMKFDAPKILISCKERENIDELIKIIYEIMEEE</sequence>